<evidence type="ECO:0000313" key="2">
    <source>
        <dbReference type="Proteomes" id="UP000499080"/>
    </source>
</evidence>
<sequence length="45" mass="5428">PLKRDLAGRHFRTDAEVQGAIANWFRDLCPDFFYAGFDRLVYRWH</sequence>
<name>A0A4Y2M966_ARAVE</name>
<gene>
    <name evidence="1" type="ORF">AVEN_46755_1</name>
</gene>
<dbReference type="OrthoDB" id="6434373at2759"/>
<organism evidence="1 2">
    <name type="scientific">Araneus ventricosus</name>
    <name type="common">Orbweaver spider</name>
    <name type="synonym">Epeira ventricosa</name>
    <dbReference type="NCBI Taxonomy" id="182803"/>
    <lineage>
        <taxon>Eukaryota</taxon>
        <taxon>Metazoa</taxon>
        <taxon>Ecdysozoa</taxon>
        <taxon>Arthropoda</taxon>
        <taxon>Chelicerata</taxon>
        <taxon>Arachnida</taxon>
        <taxon>Araneae</taxon>
        <taxon>Araneomorphae</taxon>
        <taxon>Entelegynae</taxon>
        <taxon>Araneoidea</taxon>
        <taxon>Araneidae</taxon>
        <taxon>Araneus</taxon>
    </lineage>
</organism>
<evidence type="ECO:0008006" key="3">
    <source>
        <dbReference type="Google" id="ProtNLM"/>
    </source>
</evidence>
<dbReference type="AlphaFoldDB" id="A0A4Y2M966"/>
<dbReference type="Proteomes" id="UP000499080">
    <property type="component" value="Unassembled WGS sequence"/>
</dbReference>
<reference evidence="1 2" key="1">
    <citation type="journal article" date="2019" name="Sci. Rep.">
        <title>Orb-weaving spider Araneus ventricosus genome elucidates the spidroin gene catalogue.</title>
        <authorList>
            <person name="Kono N."/>
            <person name="Nakamura H."/>
            <person name="Ohtoshi R."/>
            <person name="Moran D.A.P."/>
            <person name="Shinohara A."/>
            <person name="Yoshida Y."/>
            <person name="Fujiwara M."/>
            <person name="Mori M."/>
            <person name="Tomita M."/>
            <person name="Arakawa K."/>
        </authorList>
    </citation>
    <scope>NUCLEOTIDE SEQUENCE [LARGE SCALE GENOMIC DNA]</scope>
</reference>
<feature type="non-terminal residue" evidence="1">
    <location>
        <position position="1"/>
    </location>
</feature>
<comment type="caution">
    <text evidence="1">The sequence shown here is derived from an EMBL/GenBank/DDBJ whole genome shotgun (WGS) entry which is preliminary data.</text>
</comment>
<keyword evidence="2" id="KW-1185">Reference proteome</keyword>
<evidence type="ECO:0000313" key="1">
    <source>
        <dbReference type="EMBL" id="GBN23665.1"/>
    </source>
</evidence>
<dbReference type="EMBL" id="BGPR01122246">
    <property type="protein sequence ID" value="GBN23665.1"/>
    <property type="molecule type" value="Genomic_DNA"/>
</dbReference>
<proteinExistence type="predicted"/>
<protein>
    <recommendedName>
        <fullName evidence="3">Histone-lysine N-methyltransferase SETMAR</fullName>
    </recommendedName>
</protein>
<accession>A0A4Y2M966</accession>